<feature type="transmembrane region" description="Helical" evidence="2">
    <location>
        <begin position="12"/>
        <end position="30"/>
    </location>
</feature>
<keyword evidence="2" id="KW-0812">Transmembrane</keyword>
<organism evidence="4 5">
    <name type="scientific">Qipengyuania polymorpha</name>
    <dbReference type="NCBI Taxonomy" id="2867234"/>
    <lineage>
        <taxon>Bacteria</taxon>
        <taxon>Pseudomonadati</taxon>
        <taxon>Pseudomonadota</taxon>
        <taxon>Alphaproteobacteria</taxon>
        <taxon>Sphingomonadales</taxon>
        <taxon>Erythrobacteraceae</taxon>
        <taxon>Qipengyuania</taxon>
    </lineage>
</organism>
<dbReference type="Pfam" id="PF05569">
    <property type="entry name" value="Peptidase_M56"/>
    <property type="match status" value="1"/>
</dbReference>
<keyword evidence="5" id="KW-1185">Reference proteome</keyword>
<dbReference type="RefSeq" id="WP_221572827.1">
    <property type="nucleotide sequence ID" value="NZ_JAIGNK010000001.1"/>
</dbReference>
<feature type="transmembrane region" description="Helical" evidence="2">
    <location>
        <begin position="37"/>
        <end position="56"/>
    </location>
</feature>
<evidence type="ECO:0000259" key="3">
    <source>
        <dbReference type="Pfam" id="PF05569"/>
    </source>
</evidence>
<evidence type="ECO:0000256" key="1">
    <source>
        <dbReference type="SAM" id="Coils"/>
    </source>
</evidence>
<feature type="transmembrane region" description="Helical" evidence="2">
    <location>
        <begin position="115"/>
        <end position="136"/>
    </location>
</feature>
<gene>
    <name evidence="4" type="ORF">K3152_04645</name>
</gene>
<dbReference type="EMBL" id="JAIGNK010000001">
    <property type="protein sequence ID" value="MBX7457529.1"/>
    <property type="molecule type" value="Genomic_DNA"/>
</dbReference>
<reference evidence="4 5" key="1">
    <citation type="submission" date="2021-08" db="EMBL/GenBank/DDBJ databases">
        <title>Comparative Genomics Analysis of the Genus Qipengyuania Reveals Extensive Genetic Diversity and Metabolic Versatility, Including the Description of Fifteen Novel Species.</title>
        <authorList>
            <person name="Liu Y."/>
        </authorList>
    </citation>
    <scope>NUCLEOTIDE SEQUENCE [LARGE SCALE GENOMIC DNA]</scope>
    <source>
        <strain evidence="4 5">1NDH17</strain>
    </source>
</reference>
<feature type="coiled-coil region" evidence="1">
    <location>
        <begin position="368"/>
        <end position="461"/>
    </location>
</feature>
<dbReference type="Proteomes" id="UP000783253">
    <property type="component" value="Unassembled WGS sequence"/>
</dbReference>
<comment type="caution">
    <text evidence="4">The sequence shown here is derived from an EMBL/GenBank/DDBJ whole genome shotgun (WGS) entry which is preliminary data.</text>
</comment>
<dbReference type="InterPro" id="IPR052173">
    <property type="entry name" value="Beta-lactam_resp_regulator"/>
</dbReference>
<dbReference type="PANTHER" id="PTHR34978">
    <property type="entry name" value="POSSIBLE SENSOR-TRANSDUCER PROTEIN BLAR"/>
    <property type="match status" value="1"/>
</dbReference>
<sequence length="571" mass="63974">MTELLREYWNWFLFDTLLWTGALIALVMLLRRPVARYFGAGAAYALWFLPLARLLFPPFTLPQWMRPLAHTVQQTAAPVEAPTFAYQSDAVVLPLAEPGASAPTVVAASQPPVDFLTPMLLLWLGGALVFLVRRFWLYFELRRELLEDARPVGDVGSIRLVETPAISGPMAFGVIDRVIALPVGFMTSRNRHQRDLAIEHELAHHRGGDLLANMAVQPLFAIHWFNPLGWLGWQALRRDQEAFCDARVVATRPREERAAYAGIIADFARHTSVAPRPALAAPMACPVLGDKSIIHRLRSLSMSDISPRRRLTGRAAIASAFLAVPLTASICYAEGAPTALVAAAQAAEVDVWTEADVQQEQDGMTEVEIDIERQFDEAEEEFTRAERELDEAEHRIVQIEREIERGEDGKIVKRKIRYNGKGWEQMSEAERARFREEMASLRQQFAEDGELRREMRELRRELGENGEMRREIRLAVAEAQAGAAEARAEAMASAPRVVMKCKDKEKLIHTEESSDGKVTMFVCEANADKLAMGALRTARAAIETERSLTPEERAEALRSIDQEMAALQSSN</sequence>
<name>A0ABS7IX06_9SPHN</name>
<evidence type="ECO:0000256" key="2">
    <source>
        <dbReference type="SAM" id="Phobius"/>
    </source>
</evidence>
<accession>A0ABS7IX06</accession>
<keyword evidence="1" id="KW-0175">Coiled coil</keyword>
<feature type="transmembrane region" description="Helical" evidence="2">
    <location>
        <begin position="311"/>
        <end position="330"/>
    </location>
</feature>
<feature type="domain" description="Peptidase M56" evidence="3">
    <location>
        <begin position="11"/>
        <end position="281"/>
    </location>
</feature>
<evidence type="ECO:0000313" key="4">
    <source>
        <dbReference type="EMBL" id="MBX7457529.1"/>
    </source>
</evidence>
<keyword evidence="2" id="KW-0472">Membrane</keyword>
<proteinExistence type="predicted"/>
<evidence type="ECO:0000313" key="5">
    <source>
        <dbReference type="Proteomes" id="UP000783253"/>
    </source>
</evidence>
<keyword evidence="2" id="KW-1133">Transmembrane helix</keyword>
<dbReference type="CDD" id="cd07341">
    <property type="entry name" value="M56_BlaR1_MecR1_like"/>
    <property type="match status" value="1"/>
</dbReference>
<dbReference type="PANTHER" id="PTHR34978:SF3">
    <property type="entry name" value="SLR0241 PROTEIN"/>
    <property type="match status" value="1"/>
</dbReference>
<protein>
    <recommendedName>
        <fullName evidence="3">Peptidase M56 domain-containing protein</fullName>
    </recommendedName>
</protein>
<dbReference type="InterPro" id="IPR008756">
    <property type="entry name" value="Peptidase_M56"/>
</dbReference>